<dbReference type="RefSeq" id="WP_279853004.1">
    <property type="nucleotide sequence ID" value="NZ_JAOCIA010000004.1"/>
</dbReference>
<dbReference type="InterPro" id="IPR021382">
    <property type="entry name" value="DUF3014"/>
</dbReference>
<feature type="compositionally biased region" description="Low complexity" evidence="1">
    <location>
        <begin position="72"/>
        <end position="98"/>
    </location>
</feature>
<organism evidence="2 3">
    <name type="scientific">Comamonas aquatica</name>
    <dbReference type="NCBI Taxonomy" id="225991"/>
    <lineage>
        <taxon>Bacteria</taxon>
        <taxon>Pseudomonadati</taxon>
        <taxon>Pseudomonadota</taxon>
        <taxon>Betaproteobacteria</taxon>
        <taxon>Burkholderiales</taxon>
        <taxon>Comamonadaceae</taxon>
        <taxon>Comamonas</taxon>
    </lineage>
</organism>
<dbReference type="EMBL" id="JAOCJW010000005">
    <property type="protein sequence ID" value="MDH2004750.1"/>
    <property type="molecule type" value="Genomic_DNA"/>
</dbReference>
<feature type="region of interest" description="Disordered" evidence="1">
    <location>
        <begin position="47"/>
        <end position="98"/>
    </location>
</feature>
<protein>
    <submittedName>
        <fullName evidence="2">DUF3014 domain-containing protein</fullName>
    </submittedName>
</protein>
<proteinExistence type="predicted"/>
<comment type="caution">
    <text evidence="2">The sequence shown here is derived from an EMBL/GenBank/DDBJ whole genome shotgun (WGS) entry which is preliminary data.</text>
</comment>
<evidence type="ECO:0000256" key="1">
    <source>
        <dbReference type="SAM" id="MobiDB-lite"/>
    </source>
</evidence>
<accession>A0AA43AVU9</accession>
<evidence type="ECO:0000313" key="3">
    <source>
        <dbReference type="Proteomes" id="UP001161294"/>
    </source>
</evidence>
<name>A0AA43AVU9_9BURK</name>
<reference evidence="2" key="1">
    <citation type="submission" date="2022-09" db="EMBL/GenBank/DDBJ databases">
        <title>Intensive care unit water sources are persistently colonized with multi-drug resistant bacteria and are the site of extensive horizontal gene transfer of antibiotic resistance genes.</title>
        <authorList>
            <person name="Diorio-Toth L."/>
        </authorList>
    </citation>
    <scope>NUCLEOTIDE SEQUENCE</scope>
    <source>
        <strain evidence="2">GD03686</strain>
    </source>
</reference>
<dbReference type="AlphaFoldDB" id="A0AA43AVU9"/>
<evidence type="ECO:0000313" key="2">
    <source>
        <dbReference type="EMBL" id="MDH2004750.1"/>
    </source>
</evidence>
<dbReference type="Pfam" id="PF11219">
    <property type="entry name" value="DUF3014"/>
    <property type="match status" value="1"/>
</dbReference>
<gene>
    <name evidence="2" type="ORF">N5J23_04170</name>
</gene>
<dbReference type="Proteomes" id="UP001161294">
    <property type="component" value="Unassembled WGS sequence"/>
</dbReference>
<sequence length="301" mass="31918">MTDHDLRPPRPSAPRRGRGTPLAATALLLALAAGGWYAWQHTQAPHAVAPPAPAPAAAPEAVAAPQPPAPEPMAEAAPPEGPQQPVAAPADTASPAPDAAGFEQAVSDWLGRPQVLKFVALQGLAHHIVATIDNLPRGHAAPRLWPLYPVGGRMLTQQAADGSRQIAPGNSARYGAVVGWIASVDVAQAAALYRRFYPVLQQAYEALGYPGQYFNDRLVAVIDHLLQAPEVQGPLALRLVEVQGSVAPQQPWLRYELADPQWQSLSAGHKILLRLGPAHAQTLKTQLRALRNQIATVRPGG</sequence>